<evidence type="ECO:0000313" key="2">
    <source>
        <dbReference type="EMBL" id="KJS62164.1"/>
    </source>
</evidence>
<sequence length="107" mass="11902">MVVVIIRIWAGQVVAGRLEEFCAHLAAQVLPQLGRTDGCLGGELLRSVTEDGHRVLVLSRWRDEEALRGYAGPMWRIRPVWSEGELSYLAHPPEVTHFTSVATPVTL</sequence>
<evidence type="ECO:0000313" key="3">
    <source>
        <dbReference type="Proteomes" id="UP000033699"/>
    </source>
</evidence>
<dbReference type="SUPFAM" id="SSF54909">
    <property type="entry name" value="Dimeric alpha+beta barrel"/>
    <property type="match status" value="1"/>
</dbReference>
<accession>A0A0F2TG63</accession>
<dbReference type="Proteomes" id="UP000033699">
    <property type="component" value="Unassembled WGS sequence"/>
</dbReference>
<dbReference type="PATRIC" id="fig|359131.3.peg.1883"/>
<dbReference type="Gene3D" id="3.30.70.100">
    <property type="match status" value="1"/>
</dbReference>
<gene>
    <name evidence="2" type="ORF">VM95_10800</name>
</gene>
<keyword evidence="3" id="KW-1185">Reference proteome</keyword>
<dbReference type="InterPro" id="IPR007138">
    <property type="entry name" value="ABM_dom"/>
</dbReference>
<feature type="domain" description="ABM" evidence="1">
    <location>
        <begin position="5"/>
        <end position="98"/>
    </location>
</feature>
<dbReference type="PROSITE" id="PS51725">
    <property type="entry name" value="ABM"/>
    <property type="match status" value="1"/>
</dbReference>
<name>A0A0F2TG63_STRR3</name>
<dbReference type="EMBL" id="JZKH01000016">
    <property type="protein sequence ID" value="KJS62164.1"/>
    <property type="molecule type" value="Genomic_DNA"/>
</dbReference>
<dbReference type="Pfam" id="PF03992">
    <property type="entry name" value="ABM"/>
    <property type="match status" value="1"/>
</dbReference>
<proteinExistence type="predicted"/>
<dbReference type="InterPro" id="IPR011008">
    <property type="entry name" value="Dimeric_a/b-barrel"/>
</dbReference>
<reference evidence="2 3" key="1">
    <citation type="submission" date="2015-02" db="EMBL/GenBank/DDBJ databases">
        <authorList>
            <person name="Ju K.-S."/>
            <person name="Doroghazi J.R."/>
            <person name="Metcalf W."/>
        </authorList>
    </citation>
    <scope>NUCLEOTIDE SEQUENCE [LARGE SCALE GENOMIC DNA]</scope>
    <source>
        <strain evidence="2 3">ATCC 31215</strain>
    </source>
</reference>
<dbReference type="AlphaFoldDB" id="A0A0F2TG63"/>
<comment type="caution">
    <text evidence="2">The sequence shown here is derived from an EMBL/GenBank/DDBJ whole genome shotgun (WGS) entry which is preliminary data.</text>
</comment>
<protein>
    <recommendedName>
        <fullName evidence="1">ABM domain-containing protein</fullName>
    </recommendedName>
</protein>
<evidence type="ECO:0000259" key="1">
    <source>
        <dbReference type="PROSITE" id="PS51725"/>
    </source>
</evidence>
<organism evidence="2 3">
    <name type="scientific">Streptomyces rubellomurinus (strain ATCC 31215)</name>
    <dbReference type="NCBI Taxonomy" id="359131"/>
    <lineage>
        <taxon>Bacteria</taxon>
        <taxon>Bacillati</taxon>
        <taxon>Actinomycetota</taxon>
        <taxon>Actinomycetes</taxon>
        <taxon>Kitasatosporales</taxon>
        <taxon>Streptomycetaceae</taxon>
        <taxon>Streptomyces</taxon>
    </lineage>
</organism>